<sequence length="408" mass="44739">MRALQECIGKINVRRDTPNFMELPKEVHGREIKKFRLMLSIEEVLVGSGINFTMDCGTTLQAGCSSCTVKQDKSNYLPRDETIPGDFGSGAFSCAKDQPGAYLALFLTILPAVKTAYFHTDNFQDYYNGLQGHQMSFLEVTCSSLGALFTAPCLQKIDIDSYTSPSMSLDILPTRTKITNIDLNTYHLEASFLSALVQASPRLTKEPLRYFDSYTSPANTFHLEASFLSALVRASPLLTNFIVSCGMPEQINNWLEPVCDAISKRASTIEILALLTTIREGHFDTSTLCATMWSQETPAAMALFADASQYRHKKAGYNRFCKDTQMLYNQAMENAASEADINNFIHSTSGTTSTLRRTSAPRQRTSCLGGADSPTMRTWGVGGMGGMQEGKAGGGPATKNFETTIGKP</sequence>
<feature type="compositionally biased region" description="Gly residues" evidence="1">
    <location>
        <begin position="387"/>
        <end position="396"/>
    </location>
</feature>
<feature type="region of interest" description="Disordered" evidence="1">
    <location>
        <begin position="350"/>
        <end position="373"/>
    </location>
</feature>
<evidence type="ECO:0000313" key="3">
    <source>
        <dbReference type="Proteomes" id="UP001521184"/>
    </source>
</evidence>
<accession>A0ABR3T7C4</accession>
<protein>
    <submittedName>
        <fullName evidence="2">Uncharacterized protein</fullName>
    </submittedName>
</protein>
<feature type="region of interest" description="Disordered" evidence="1">
    <location>
        <begin position="387"/>
        <end position="408"/>
    </location>
</feature>
<comment type="caution">
    <text evidence="2">The sequence shown here is derived from an EMBL/GenBank/DDBJ whole genome shotgun (WGS) entry which is preliminary data.</text>
</comment>
<gene>
    <name evidence="2" type="ORF">SLS58_010305</name>
</gene>
<evidence type="ECO:0000313" key="2">
    <source>
        <dbReference type="EMBL" id="KAL1635268.1"/>
    </source>
</evidence>
<dbReference type="EMBL" id="JAKEKT020000117">
    <property type="protein sequence ID" value="KAL1635268.1"/>
    <property type="molecule type" value="Genomic_DNA"/>
</dbReference>
<keyword evidence="3" id="KW-1185">Reference proteome</keyword>
<name>A0ABR3T7C4_9PEZI</name>
<proteinExistence type="predicted"/>
<evidence type="ECO:0000256" key="1">
    <source>
        <dbReference type="SAM" id="MobiDB-lite"/>
    </source>
</evidence>
<reference evidence="2 3" key="1">
    <citation type="journal article" date="2023" name="Plant Dis.">
        <title>First Report of Diplodia intermedia Causing Canker and Dieback Diseases on Apple Trees in Canada.</title>
        <authorList>
            <person name="Ellouze W."/>
            <person name="Ilyukhin E."/>
            <person name="Sulman M."/>
            <person name="Ali S."/>
        </authorList>
    </citation>
    <scope>NUCLEOTIDE SEQUENCE [LARGE SCALE GENOMIC DNA]</scope>
    <source>
        <strain evidence="2 3">M45-28</strain>
    </source>
</reference>
<organism evidence="2 3">
    <name type="scientific">Diplodia intermedia</name>
    <dbReference type="NCBI Taxonomy" id="856260"/>
    <lineage>
        <taxon>Eukaryota</taxon>
        <taxon>Fungi</taxon>
        <taxon>Dikarya</taxon>
        <taxon>Ascomycota</taxon>
        <taxon>Pezizomycotina</taxon>
        <taxon>Dothideomycetes</taxon>
        <taxon>Dothideomycetes incertae sedis</taxon>
        <taxon>Botryosphaeriales</taxon>
        <taxon>Botryosphaeriaceae</taxon>
        <taxon>Diplodia</taxon>
    </lineage>
</organism>
<dbReference type="Proteomes" id="UP001521184">
    <property type="component" value="Unassembled WGS sequence"/>
</dbReference>